<organism evidence="1 2">
    <name type="scientific">Persea americana</name>
    <name type="common">Avocado</name>
    <dbReference type="NCBI Taxonomy" id="3435"/>
    <lineage>
        <taxon>Eukaryota</taxon>
        <taxon>Viridiplantae</taxon>
        <taxon>Streptophyta</taxon>
        <taxon>Embryophyta</taxon>
        <taxon>Tracheophyta</taxon>
        <taxon>Spermatophyta</taxon>
        <taxon>Magnoliopsida</taxon>
        <taxon>Magnoliidae</taxon>
        <taxon>Laurales</taxon>
        <taxon>Lauraceae</taxon>
        <taxon>Persea</taxon>
    </lineage>
</organism>
<evidence type="ECO:0000313" key="1">
    <source>
        <dbReference type="EMBL" id="KAJ8642981.1"/>
    </source>
</evidence>
<name>A0ACC2MC72_PERAE</name>
<comment type="caution">
    <text evidence="1">The sequence shown here is derived from an EMBL/GenBank/DDBJ whole genome shotgun (WGS) entry which is preliminary data.</text>
</comment>
<accession>A0ACC2MC72</accession>
<gene>
    <name evidence="1" type="ORF">MRB53_004729</name>
</gene>
<protein>
    <submittedName>
        <fullName evidence="1">Uncharacterized protein</fullName>
    </submittedName>
</protein>
<keyword evidence="2" id="KW-1185">Reference proteome</keyword>
<reference evidence="1 2" key="1">
    <citation type="journal article" date="2022" name="Hortic Res">
        <title>A haplotype resolved chromosomal level avocado genome allows analysis of novel avocado genes.</title>
        <authorList>
            <person name="Nath O."/>
            <person name="Fletcher S.J."/>
            <person name="Hayward A."/>
            <person name="Shaw L.M."/>
            <person name="Masouleh A.K."/>
            <person name="Furtado A."/>
            <person name="Henry R.J."/>
            <person name="Mitter N."/>
        </authorList>
    </citation>
    <scope>NUCLEOTIDE SEQUENCE [LARGE SCALE GENOMIC DNA]</scope>
    <source>
        <strain evidence="2">cv. Hass</strain>
    </source>
</reference>
<dbReference type="EMBL" id="CM056810">
    <property type="protein sequence ID" value="KAJ8642981.1"/>
    <property type="molecule type" value="Genomic_DNA"/>
</dbReference>
<dbReference type="Proteomes" id="UP001234297">
    <property type="component" value="Chromosome 2"/>
</dbReference>
<sequence>MKGSLFCALLILLVVSHSPLTTSQEYDDEREWNYQKDSDRGPEHWGDLNENWTICKTGFRQSPIELWDGWADVVRHIGELQTRYKPANATLVNWGHGIMLNWVDDAGSLNIDGTDYKLKQVHWHSPSEHRINGWGVDLEVRMVHQSSDGRMAAIGILYKMGFGEDPFLKEYAKSNARPIQPLYGREVLLNEPGYHPTTLQSI</sequence>
<proteinExistence type="predicted"/>
<evidence type="ECO:0000313" key="2">
    <source>
        <dbReference type="Proteomes" id="UP001234297"/>
    </source>
</evidence>